<sequence>MPVSTNRYGITGFVFGSKLIELGSRSYSKERGEPVRVAVWGKRFCLVLQQLQG</sequence>
<proteinExistence type="predicted"/>
<dbReference type="Proteomes" id="UP000189674">
    <property type="component" value="Chromosome"/>
</dbReference>
<accession>A0A1U9NGN1</accession>
<dbReference type="AlphaFoldDB" id="A0A1U9NGN1"/>
<dbReference type="EMBL" id="CP019791">
    <property type="protein sequence ID" value="AQT67092.1"/>
    <property type="molecule type" value="Genomic_DNA"/>
</dbReference>
<gene>
    <name evidence="1" type="ORF">STSP2_00232</name>
</gene>
<reference evidence="2" key="1">
    <citation type="submission" date="2017-02" db="EMBL/GenBank/DDBJ databases">
        <title>Comparative genomics and description of representatives of a novel lineage of planctomycetes thriving in anoxic sediments.</title>
        <authorList>
            <person name="Spring S."/>
            <person name="Bunk B."/>
            <person name="Sproer C."/>
        </authorList>
    </citation>
    <scope>NUCLEOTIDE SEQUENCE [LARGE SCALE GENOMIC DNA]</scope>
    <source>
        <strain evidence="2">ST-NAGAB-D1</strain>
    </source>
</reference>
<evidence type="ECO:0000313" key="1">
    <source>
        <dbReference type="EMBL" id="AQT67092.1"/>
    </source>
</evidence>
<dbReference type="KEGG" id="alus:STSP2_00232"/>
<evidence type="ECO:0000313" key="2">
    <source>
        <dbReference type="Proteomes" id="UP000189674"/>
    </source>
</evidence>
<dbReference type="STRING" id="1936003.STSP2_00232"/>
<organism evidence="1 2">
    <name type="scientific">Anaerohalosphaera lusitana</name>
    <dbReference type="NCBI Taxonomy" id="1936003"/>
    <lineage>
        <taxon>Bacteria</taxon>
        <taxon>Pseudomonadati</taxon>
        <taxon>Planctomycetota</taxon>
        <taxon>Phycisphaerae</taxon>
        <taxon>Sedimentisphaerales</taxon>
        <taxon>Anaerohalosphaeraceae</taxon>
        <taxon>Anaerohalosphaera</taxon>
    </lineage>
</organism>
<keyword evidence="2" id="KW-1185">Reference proteome</keyword>
<name>A0A1U9NGN1_9BACT</name>
<protein>
    <submittedName>
        <fullName evidence="1">Uncharacterized protein</fullName>
    </submittedName>
</protein>